<name>S7TQJ7_DESML</name>
<keyword evidence="2" id="KW-0812">Transmembrane</keyword>
<dbReference type="InterPro" id="IPR006037">
    <property type="entry name" value="RCK_C"/>
</dbReference>
<keyword evidence="2" id="KW-1133">Transmembrane helix</keyword>
<feature type="transmembrane region" description="Helical" evidence="2">
    <location>
        <begin position="33"/>
        <end position="49"/>
    </location>
</feature>
<feature type="domain" description="RCK N-terminal" evidence="3">
    <location>
        <begin position="107"/>
        <end position="223"/>
    </location>
</feature>
<dbReference type="SUPFAM" id="SSF116726">
    <property type="entry name" value="TrkA C-terminal domain-like"/>
    <property type="match status" value="1"/>
</dbReference>
<dbReference type="Pfam" id="PF02080">
    <property type="entry name" value="TrkA_C"/>
    <property type="match status" value="1"/>
</dbReference>
<keyword evidence="2" id="KW-0472">Membrane</keyword>
<dbReference type="Pfam" id="PF07885">
    <property type="entry name" value="Ion_trans_2"/>
    <property type="match status" value="1"/>
</dbReference>
<dbReference type="Proteomes" id="UP000014977">
    <property type="component" value="Unassembled WGS sequence"/>
</dbReference>
<dbReference type="Gene3D" id="3.40.50.720">
    <property type="entry name" value="NAD(P)-binding Rossmann-like Domain"/>
    <property type="match status" value="1"/>
</dbReference>
<accession>S7TQJ7</accession>
<protein>
    <submittedName>
        <fullName evidence="5">TrkA-N domain protein</fullName>
    </submittedName>
</protein>
<evidence type="ECO:0000256" key="2">
    <source>
        <dbReference type="SAM" id="Phobius"/>
    </source>
</evidence>
<dbReference type="GO" id="GO:0006813">
    <property type="term" value="P:potassium ion transport"/>
    <property type="evidence" value="ECO:0007669"/>
    <property type="project" value="InterPro"/>
</dbReference>
<dbReference type="SUPFAM" id="SSF81324">
    <property type="entry name" value="Voltage-gated potassium channels"/>
    <property type="match status" value="1"/>
</dbReference>
<evidence type="ECO:0000313" key="5">
    <source>
        <dbReference type="EMBL" id="EPR38935.1"/>
    </source>
</evidence>
<dbReference type="OrthoDB" id="9781411at2"/>
<dbReference type="InterPro" id="IPR013099">
    <property type="entry name" value="K_chnl_dom"/>
</dbReference>
<feature type="transmembrane region" description="Helical" evidence="2">
    <location>
        <begin position="61"/>
        <end position="86"/>
    </location>
</feature>
<sequence>MNRTKHLVIVCCLSILMIIAGTLGYMLIEGWDVLDALYMTVITVASVGYSEVQSLSSMGRIYTMVLIFSGLGLFVYVAGAVVQFMVEGQIRETLGRRRLDKKISQLENHYIICGYGRIGRVLCNKLKSKPIDLVVIEKDSELIPVMEADNVLHLSGDATNEMLLLKAGIEHAKGLVAVLATDTENVFLVLTARQLNKNIEIIARAGSDRSAAKLTAAGADRVESPYAMGASNMANRILRPTVTTFLDLAFTHRRKDIQMEEIPVGKASALVGKMLKDSGIRQNYNLIIIAIKKSDGGMLFNPSFEATINSGDTLIAVGESGNLEKLENVLNP</sequence>
<dbReference type="EMBL" id="ATHJ01000094">
    <property type="protein sequence ID" value="EPR38935.1"/>
    <property type="molecule type" value="Genomic_DNA"/>
</dbReference>
<dbReference type="PROSITE" id="PS51202">
    <property type="entry name" value="RCK_C"/>
    <property type="match status" value="1"/>
</dbReference>
<dbReference type="Gene3D" id="1.10.287.70">
    <property type="match status" value="1"/>
</dbReference>
<dbReference type="PROSITE" id="PS51201">
    <property type="entry name" value="RCK_N"/>
    <property type="match status" value="1"/>
</dbReference>
<evidence type="ECO:0000313" key="6">
    <source>
        <dbReference type="Proteomes" id="UP000014977"/>
    </source>
</evidence>
<keyword evidence="6" id="KW-1185">Reference proteome</keyword>
<dbReference type="AlphaFoldDB" id="S7TQJ7"/>
<feature type="transmembrane region" description="Helical" evidence="2">
    <location>
        <begin position="7"/>
        <end position="27"/>
    </location>
</feature>
<dbReference type="GO" id="GO:0008324">
    <property type="term" value="F:monoatomic cation transmembrane transporter activity"/>
    <property type="evidence" value="ECO:0007669"/>
    <property type="project" value="InterPro"/>
</dbReference>
<dbReference type="InterPro" id="IPR036291">
    <property type="entry name" value="NAD(P)-bd_dom_sf"/>
</dbReference>
<comment type="subcellular location">
    <subcellularLocation>
        <location evidence="1">Cell membrane</location>
        <topology evidence="1">Multi-pass membrane protein</topology>
    </subcellularLocation>
</comment>
<dbReference type="Gene3D" id="3.30.70.1450">
    <property type="entry name" value="Regulator of K+ conductance, C-terminal domain"/>
    <property type="match status" value="1"/>
</dbReference>
<proteinExistence type="predicted"/>
<dbReference type="eggNOG" id="COG1226">
    <property type="taxonomic scope" value="Bacteria"/>
</dbReference>
<gene>
    <name evidence="5" type="ORF">dsmv_0345</name>
</gene>
<organism evidence="5 6">
    <name type="scientific">Desulfococcus multivorans DSM 2059</name>
    <dbReference type="NCBI Taxonomy" id="1121405"/>
    <lineage>
        <taxon>Bacteria</taxon>
        <taxon>Pseudomonadati</taxon>
        <taxon>Thermodesulfobacteriota</taxon>
        <taxon>Desulfobacteria</taxon>
        <taxon>Desulfobacterales</taxon>
        <taxon>Desulfococcaceae</taxon>
        <taxon>Desulfococcus</taxon>
    </lineage>
</organism>
<dbReference type="PANTHER" id="PTHR43833:SF9">
    <property type="entry name" value="POTASSIUM CHANNEL PROTEIN YUGO-RELATED"/>
    <property type="match status" value="1"/>
</dbReference>
<evidence type="ECO:0000259" key="3">
    <source>
        <dbReference type="PROSITE" id="PS51201"/>
    </source>
</evidence>
<dbReference type="RefSeq" id="WP_020877007.1">
    <property type="nucleotide sequence ID" value="NZ_ATHJ01000094.1"/>
</dbReference>
<feature type="domain" description="RCK C-terminal" evidence="4">
    <location>
        <begin position="247"/>
        <end position="332"/>
    </location>
</feature>
<dbReference type="STRING" id="897.B2D07_05235"/>
<evidence type="ECO:0000256" key="1">
    <source>
        <dbReference type="ARBA" id="ARBA00004651"/>
    </source>
</evidence>
<dbReference type="PATRIC" id="fig|1121405.3.peg.2735"/>
<dbReference type="SUPFAM" id="SSF51735">
    <property type="entry name" value="NAD(P)-binding Rossmann-fold domains"/>
    <property type="match status" value="1"/>
</dbReference>
<dbReference type="PANTHER" id="PTHR43833">
    <property type="entry name" value="POTASSIUM CHANNEL PROTEIN 2-RELATED-RELATED"/>
    <property type="match status" value="1"/>
</dbReference>
<dbReference type="InterPro" id="IPR003148">
    <property type="entry name" value="RCK_N"/>
</dbReference>
<dbReference type="Pfam" id="PF02254">
    <property type="entry name" value="TrkA_N"/>
    <property type="match status" value="1"/>
</dbReference>
<comment type="caution">
    <text evidence="5">The sequence shown here is derived from an EMBL/GenBank/DDBJ whole genome shotgun (WGS) entry which is preliminary data.</text>
</comment>
<evidence type="ECO:0000259" key="4">
    <source>
        <dbReference type="PROSITE" id="PS51202"/>
    </source>
</evidence>
<reference evidence="5 6" key="1">
    <citation type="journal article" date="2013" name="Genome Announc.">
        <title>Draft genome sequences for three mercury-methylating, sulfate-reducing bacteria.</title>
        <authorList>
            <person name="Brown S.D."/>
            <person name="Hurt R.A.Jr."/>
            <person name="Gilmour C.C."/>
            <person name="Elias D.A."/>
        </authorList>
    </citation>
    <scope>NUCLEOTIDE SEQUENCE [LARGE SCALE GENOMIC DNA]</scope>
    <source>
        <strain evidence="5 6">DSM 2059</strain>
    </source>
</reference>
<dbReference type="InterPro" id="IPR050721">
    <property type="entry name" value="Trk_Ktr_HKT_K-transport"/>
</dbReference>
<dbReference type="GO" id="GO:0005886">
    <property type="term" value="C:plasma membrane"/>
    <property type="evidence" value="ECO:0007669"/>
    <property type="project" value="UniProtKB-SubCell"/>
</dbReference>
<dbReference type="InterPro" id="IPR036721">
    <property type="entry name" value="RCK_C_sf"/>
</dbReference>